<sequence length="238" mass="26029">MPCQRHAAGMESSKLLKQPFLSAQHTGGEEECDYESEGASHSAKTDASTHKEEDTRIAKAIRFAVKHCSNLSNLLPSGTLLLFQSLLPVVSNGGVCANRSLYTFMTLALLVVCGIWCAFLPFTDTVKARNGKLYYGIATRHGLWLPHSRFGKADCLAPFHLRPIDFLHASLSLCVFISIALFTPNASNCFFPDIIPADLQNSVPLVVNFVASCLCSLFPSHRRNFDQPPLEGLSAADE</sequence>
<dbReference type="EMBL" id="CM035412">
    <property type="protein sequence ID" value="KAH7433929.1"/>
    <property type="molecule type" value="Genomic_DNA"/>
</dbReference>
<dbReference type="OrthoDB" id="1928191at2759"/>
<evidence type="ECO:0000256" key="1">
    <source>
        <dbReference type="ARBA" id="ARBA00004141"/>
    </source>
</evidence>
<keyword evidence="3 7" id="KW-0812">Transmembrane</keyword>
<reference evidence="8" key="1">
    <citation type="submission" date="2021-08" db="EMBL/GenBank/DDBJ databases">
        <title>WGS assembly of Ceratopteris richardii.</title>
        <authorList>
            <person name="Marchant D.B."/>
            <person name="Chen G."/>
            <person name="Jenkins J."/>
            <person name="Shu S."/>
            <person name="Leebens-Mack J."/>
            <person name="Grimwood J."/>
            <person name="Schmutz J."/>
            <person name="Soltis P."/>
            <person name="Soltis D."/>
            <person name="Chen Z.-H."/>
        </authorList>
    </citation>
    <scope>NUCLEOTIDE SEQUENCE</scope>
    <source>
        <strain evidence="8">Whitten #5841</strain>
        <tissue evidence="8">Leaf</tissue>
    </source>
</reference>
<dbReference type="PANTHER" id="PTHR31621">
    <property type="entry name" value="PROTEIN DMP3"/>
    <property type="match status" value="1"/>
</dbReference>
<feature type="transmembrane region" description="Helical" evidence="7">
    <location>
        <begin position="102"/>
        <end position="122"/>
    </location>
</feature>
<feature type="transmembrane region" description="Helical" evidence="7">
    <location>
        <begin position="71"/>
        <end position="90"/>
    </location>
</feature>
<protein>
    <recommendedName>
        <fullName evidence="10">Transmembrane protein</fullName>
    </recommendedName>
</protein>
<dbReference type="AlphaFoldDB" id="A0A8T2UNV3"/>
<dbReference type="InterPro" id="IPR007770">
    <property type="entry name" value="DMP"/>
</dbReference>
<keyword evidence="9" id="KW-1185">Reference proteome</keyword>
<comment type="similarity">
    <text evidence="2">Belongs to the plant DMP1 protein family.</text>
</comment>
<evidence type="ECO:0000256" key="5">
    <source>
        <dbReference type="ARBA" id="ARBA00023136"/>
    </source>
</evidence>
<dbReference type="Pfam" id="PF05078">
    <property type="entry name" value="DUF679"/>
    <property type="match status" value="1"/>
</dbReference>
<evidence type="ECO:0000256" key="7">
    <source>
        <dbReference type="SAM" id="Phobius"/>
    </source>
</evidence>
<dbReference type="GO" id="GO:0016020">
    <property type="term" value="C:membrane"/>
    <property type="evidence" value="ECO:0007669"/>
    <property type="project" value="UniProtKB-SubCell"/>
</dbReference>
<dbReference type="GO" id="GO:0005737">
    <property type="term" value="C:cytoplasm"/>
    <property type="evidence" value="ECO:0007669"/>
    <property type="project" value="UniProtKB-ARBA"/>
</dbReference>
<evidence type="ECO:0000313" key="8">
    <source>
        <dbReference type="EMBL" id="KAH7433929.1"/>
    </source>
</evidence>
<keyword evidence="5 7" id="KW-0472">Membrane</keyword>
<accession>A0A8T2UNV3</accession>
<evidence type="ECO:0008006" key="10">
    <source>
        <dbReference type="Google" id="ProtNLM"/>
    </source>
</evidence>
<organism evidence="8 9">
    <name type="scientific">Ceratopteris richardii</name>
    <name type="common">Triangle waterfern</name>
    <dbReference type="NCBI Taxonomy" id="49495"/>
    <lineage>
        <taxon>Eukaryota</taxon>
        <taxon>Viridiplantae</taxon>
        <taxon>Streptophyta</taxon>
        <taxon>Embryophyta</taxon>
        <taxon>Tracheophyta</taxon>
        <taxon>Polypodiopsida</taxon>
        <taxon>Polypodiidae</taxon>
        <taxon>Polypodiales</taxon>
        <taxon>Pteridineae</taxon>
        <taxon>Pteridaceae</taxon>
        <taxon>Parkerioideae</taxon>
        <taxon>Ceratopteris</taxon>
    </lineage>
</organism>
<keyword evidence="4 7" id="KW-1133">Transmembrane helix</keyword>
<gene>
    <name evidence="8" type="ORF">KP509_07G093200</name>
</gene>
<evidence type="ECO:0000313" key="9">
    <source>
        <dbReference type="Proteomes" id="UP000825935"/>
    </source>
</evidence>
<dbReference type="OMA" id="CDYESEG"/>
<evidence type="ECO:0000256" key="3">
    <source>
        <dbReference type="ARBA" id="ARBA00022692"/>
    </source>
</evidence>
<dbReference type="PANTHER" id="PTHR31621:SF37">
    <property type="entry name" value="OS01G0882400 PROTEIN"/>
    <property type="match status" value="1"/>
</dbReference>
<evidence type="ECO:0000256" key="6">
    <source>
        <dbReference type="SAM" id="MobiDB-lite"/>
    </source>
</evidence>
<evidence type="ECO:0000256" key="4">
    <source>
        <dbReference type="ARBA" id="ARBA00022989"/>
    </source>
</evidence>
<dbReference type="Proteomes" id="UP000825935">
    <property type="component" value="Chromosome 7"/>
</dbReference>
<proteinExistence type="inferred from homology"/>
<feature type="region of interest" description="Disordered" evidence="6">
    <location>
        <begin position="32"/>
        <end position="51"/>
    </location>
</feature>
<comment type="caution">
    <text evidence="8">The sequence shown here is derived from an EMBL/GenBank/DDBJ whole genome shotgun (WGS) entry which is preliminary data.</text>
</comment>
<name>A0A8T2UNV3_CERRI</name>
<comment type="subcellular location">
    <subcellularLocation>
        <location evidence="1">Membrane</location>
        <topology evidence="1">Multi-pass membrane protein</topology>
    </subcellularLocation>
</comment>
<dbReference type="GO" id="GO:0010256">
    <property type="term" value="P:endomembrane system organization"/>
    <property type="evidence" value="ECO:0007669"/>
    <property type="project" value="TreeGrafter"/>
</dbReference>
<evidence type="ECO:0000256" key="2">
    <source>
        <dbReference type="ARBA" id="ARBA00008707"/>
    </source>
</evidence>